<dbReference type="PANTHER" id="PTHR19229:SF250">
    <property type="entry name" value="ABC TRANSPORTER DOMAIN-CONTAINING PROTEIN-RELATED"/>
    <property type="match status" value="1"/>
</dbReference>
<proteinExistence type="predicted"/>
<evidence type="ECO:0000256" key="4">
    <source>
        <dbReference type="SAM" id="Phobius"/>
    </source>
</evidence>
<dbReference type="InterPro" id="IPR026082">
    <property type="entry name" value="ABCA"/>
</dbReference>
<dbReference type="GO" id="GO:0016020">
    <property type="term" value="C:membrane"/>
    <property type="evidence" value="ECO:0007669"/>
    <property type="project" value="InterPro"/>
</dbReference>
<dbReference type="GO" id="GO:0016887">
    <property type="term" value="F:ATP hydrolysis activity"/>
    <property type="evidence" value="ECO:0007669"/>
    <property type="project" value="InterPro"/>
</dbReference>
<feature type="transmembrane region" description="Helical" evidence="4">
    <location>
        <begin position="234"/>
        <end position="254"/>
    </location>
</feature>
<evidence type="ECO:0000259" key="5">
    <source>
        <dbReference type="PROSITE" id="PS50893"/>
    </source>
</evidence>
<feature type="domain" description="ABC transporter" evidence="5">
    <location>
        <begin position="342"/>
        <end position="565"/>
    </location>
</feature>
<dbReference type="InterPro" id="IPR003439">
    <property type="entry name" value="ABC_transporter-like_ATP-bd"/>
</dbReference>
<dbReference type="CDD" id="cd03263">
    <property type="entry name" value="ABC_subfamily_A"/>
    <property type="match status" value="1"/>
</dbReference>
<evidence type="ECO:0000313" key="6">
    <source>
        <dbReference type="EMBL" id="POR36059.1"/>
    </source>
</evidence>
<dbReference type="Gene3D" id="3.40.50.300">
    <property type="entry name" value="P-loop containing nucleotide triphosphate hydrolases"/>
    <property type="match status" value="1"/>
</dbReference>
<dbReference type="InterPro" id="IPR003593">
    <property type="entry name" value="AAA+_ATPase"/>
</dbReference>
<dbReference type="PANTHER" id="PTHR19229">
    <property type="entry name" value="ATP-BINDING CASSETTE TRANSPORTER SUBFAMILY A ABCA"/>
    <property type="match status" value="1"/>
</dbReference>
<dbReference type="EMBL" id="PKSG01000366">
    <property type="protein sequence ID" value="POR36059.1"/>
    <property type="molecule type" value="Genomic_DNA"/>
</dbReference>
<evidence type="ECO:0000256" key="3">
    <source>
        <dbReference type="SAM" id="MobiDB-lite"/>
    </source>
</evidence>
<keyword evidence="4" id="KW-0812">Transmembrane</keyword>
<dbReference type="STRING" id="94208.A0A2S4L0X3"/>
<dbReference type="InterPro" id="IPR027417">
    <property type="entry name" value="P-loop_NTPase"/>
</dbReference>
<protein>
    <submittedName>
        <fullName evidence="6">Retinal-specific ATP-binding cassette transporter</fullName>
    </submittedName>
</protein>
<feature type="transmembrane region" description="Helical" evidence="4">
    <location>
        <begin position="708"/>
        <end position="729"/>
    </location>
</feature>
<sequence length="763" mass="83134">MRSSPAEGPGRVWNYTIRTDASLAESPLKINVASAANPEEVYLLPMQRAVDAAIAGLAAPGWDPLARNAEMPFTSLTQAERDRQVRRVYHTAIVNFMGVAFISTVIWVTYHLTGFVATERESGMSQLIDAMMPVPRPWMAQAARILAQHLSFSAVYAPAWVVGAVVVRYGVFVNTSVAMVLVFCVLAGLALASFSIFVATFFRRAQLSSITAILATLLLAILAQSLTRPRAATVAVLSVLFPPCTYVYFITLMARFERQDRAASLVEVPPESPWAIPGIVFLVLLVMQIFAYPVLAALLERRFYGTAATGRHMQMGRGEDGGTENAVELDRLTKIYHPSALSRLRCLLRPLRERAQPVVAVNELSLKAGKGQIVALLGANGSGKSTTLDAIAGMHRMTSGSITIDGTGGLGIAPQKNVLWDDLNVEEHLTIFNRLKAPGNRASKDEMRELMRSIDLLPKRRALAKTLSGGQKRKLQLGMMLTGGSAVCCVDEVSSGLDPMSRRKIWDILLAERGRRTLLLTTHFLDEADLLADHIAILSKGTLRAEGSSVELKDRFGGGYRVRVHGGPDGGGRTPRPDVDGVEKTEAFDETTYLAPTSGLAAQVIRRLEAARITDYRFSGPTIEDVFLELAEEVRDQEALRADDAAKTGAQVAEKARDDDSSQNMGDQQQQQQRQQQGLGLMDGKRIGYARQAAVLLRKRLVVLKRNYTLYAVAFALPIVAAALTSLYVRGKPPTGCSAADQASSWGTEDAFTQLRGNQSIRI</sequence>
<dbReference type="GO" id="GO:0005319">
    <property type="term" value="F:lipid transporter activity"/>
    <property type="evidence" value="ECO:0007669"/>
    <property type="project" value="TreeGrafter"/>
</dbReference>
<name>A0A2S4L0X3_9HYPO</name>
<feature type="transmembrane region" description="Helical" evidence="4">
    <location>
        <begin position="274"/>
        <end position="299"/>
    </location>
</feature>
<evidence type="ECO:0000313" key="7">
    <source>
        <dbReference type="Proteomes" id="UP000237481"/>
    </source>
</evidence>
<dbReference type="Pfam" id="PF00005">
    <property type="entry name" value="ABC_tran"/>
    <property type="match status" value="1"/>
</dbReference>
<dbReference type="Proteomes" id="UP000237481">
    <property type="component" value="Unassembled WGS sequence"/>
</dbReference>
<dbReference type="SUPFAM" id="SSF52540">
    <property type="entry name" value="P-loop containing nucleoside triphosphate hydrolases"/>
    <property type="match status" value="1"/>
</dbReference>
<feature type="transmembrane region" description="Helical" evidence="4">
    <location>
        <begin position="179"/>
        <end position="199"/>
    </location>
</feature>
<feature type="region of interest" description="Disordered" evidence="3">
    <location>
        <begin position="641"/>
        <end position="678"/>
    </location>
</feature>
<keyword evidence="2 6" id="KW-0067">ATP-binding</keyword>
<keyword evidence="4" id="KW-0472">Membrane</keyword>
<dbReference type="OrthoDB" id="4867823at2759"/>
<keyword evidence="1" id="KW-0547">Nucleotide-binding</keyword>
<accession>A0A2S4L0X3</accession>
<organism evidence="6 7">
    <name type="scientific">Tolypocladium paradoxum</name>
    <dbReference type="NCBI Taxonomy" id="94208"/>
    <lineage>
        <taxon>Eukaryota</taxon>
        <taxon>Fungi</taxon>
        <taxon>Dikarya</taxon>
        <taxon>Ascomycota</taxon>
        <taxon>Pezizomycotina</taxon>
        <taxon>Sordariomycetes</taxon>
        <taxon>Hypocreomycetidae</taxon>
        <taxon>Hypocreales</taxon>
        <taxon>Ophiocordycipitaceae</taxon>
        <taxon>Tolypocladium</taxon>
    </lineage>
</organism>
<feature type="non-terminal residue" evidence="6">
    <location>
        <position position="763"/>
    </location>
</feature>
<comment type="caution">
    <text evidence="6">The sequence shown here is derived from an EMBL/GenBank/DDBJ whole genome shotgun (WGS) entry which is preliminary data.</text>
</comment>
<keyword evidence="4" id="KW-1133">Transmembrane helix</keyword>
<dbReference type="PROSITE" id="PS00211">
    <property type="entry name" value="ABC_TRANSPORTER_1"/>
    <property type="match status" value="1"/>
</dbReference>
<dbReference type="GO" id="GO:0005524">
    <property type="term" value="F:ATP binding"/>
    <property type="evidence" value="ECO:0007669"/>
    <property type="project" value="UniProtKB-KW"/>
</dbReference>
<evidence type="ECO:0000256" key="2">
    <source>
        <dbReference type="ARBA" id="ARBA00022840"/>
    </source>
</evidence>
<feature type="compositionally biased region" description="Low complexity" evidence="3">
    <location>
        <begin position="668"/>
        <end position="677"/>
    </location>
</feature>
<feature type="transmembrane region" description="Helical" evidence="4">
    <location>
        <begin position="205"/>
        <end position="222"/>
    </location>
</feature>
<dbReference type="SMART" id="SM00382">
    <property type="entry name" value="AAA"/>
    <property type="match status" value="1"/>
</dbReference>
<feature type="transmembrane region" description="Helical" evidence="4">
    <location>
        <begin position="145"/>
        <end position="167"/>
    </location>
</feature>
<feature type="transmembrane region" description="Helical" evidence="4">
    <location>
        <begin position="88"/>
        <end position="110"/>
    </location>
</feature>
<dbReference type="PROSITE" id="PS50893">
    <property type="entry name" value="ABC_TRANSPORTER_2"/>
    <property type="match status" value="1"/>
</dbReference>
<keyword evidence="7" id="KW-1185">Reference proteome</keyword>
<evidence type="ECO:0000256" key="1">
    <source>
        <dbReference type="ARBA" id="ARBA00022741"/>
    </source>
</evidence>
<dbReference type="GO" id="GO:0140359">
    <property type="term" value="F:ABC-type transporter activity"/>
    <property type="evidence" value="ECO:0007669"/>
    <property type="project" value="InterPro"/>
</dbReference>
<dbReference type="AlphaFoldDB" id="A0A2S4L0X3"/>
<dbReference type="InterPro" id="IPR017871">
    <property type="entry name" value="ABC_transporter-like_CS"/>
</dbReference>
<gene>
    <name evidence="6" type="ORF">TPAR_03743</name>
</gene>
<reference evidence="6 7" key="1">
    <citation type="submission" date="2018-01" db="EMBL/GenBank/DDBJ databases">
        <title>Harnessing the power of phylogenomics to disentangle the directionality and signatures of interkingdom host jumping in the parasitic fungal genus Tolypocladium.</title>
        <authorList>
            <person name="Quandt C.A."/>
            <person name="Patterson W."/>
            <person name="Spatafora J.W."/>
        </authorList>
    </citation>
    <scope>NUCLEOTIDE SEQUENCE [LARGE SCALE GENOMIC DNA]</scope>
    <source>
        <strain evidence="6 7">NRBC 100945</strain>
    </source>
</reference>